<comment type="caution">
    <text evidence="2">The sequence shown here is derived from an EMBL/GenBank/DDBJ whole genome shotgun (WGS) entry which is preliminary data.</text>
</comment>
<accession>A0A9N9JZQ9</accession>
<gene>
    <name evidence="2" type="ORF">DERYTH_LOCUS23415</name>
</gene>
<dbReference type="EMBL" id="CAJVPY010035606">
    <property type="protein sequence ID" value="CAG8801223.1"/>
    <property type="molecule type" value="Genomic_DNA"/>
</dbReference>
<evidence type="ECO:0000313" key="3">
    <source>
        <dbReference type="Proteomes" id="UP000789405"/>
    </source>
</evidence>
<dbReference type="OrthoDB" id="2489417at2759"/>
<feature type="compositionally biased region" description="Polar residues" evidence="1">
    <location>
        <begin position="65"/>
        <end position="75"/>
    </location>
</feature>
<reference evidence="2" key="1">
    <citation type="submission" date="2021-06" db="EMBL/GenBank/DDBJ databases">
        <authorList>
            <person name="Kallberg Y."/>
            <person name="Tangrot J."/>
            <person name="Rosling A."/>
        </authorList>
    </citation>
    <scope>NUCLEOTIDE SEQUENCE</scope>
    <source>
        <strain evidence="2">MA453B</strain>
    </source>
</reference>
<organism evidence="2 3">
    <name type="scientific">Dentiscutata erythropus</name>
    <dbReference type="NCBI Taxonomy" id="1348616"/>
    <lineage>
        <taxon>Eukaryota</taxon>
        <taxon>Fungi</taxon>
        <taxon>Fungi incertae sedis</taxon>
        <taxon>Mucoromycota</taxon>
        <taxon>Glomeromycotina</taxon>
        <taxon>Glomeromycetes</taxon>
        <taxon>Diversisporales</taxon>
        <taxon>Gigasporaceae</taxon>
        <taxon>Dentiscutata</taxon>
    </lineage>
</organism>
<keyword evidence="3" id="KW-1185">Reference proteome</keyword>
<name>A0A9N9JZQ9_9GLOM</name>
<protein>
    <submittedName>
        <fullName evidence="2">12467_t:CDS:1</fullName>
    </submittedName>
</protein>
<sequence>MDSPSESTNYENTLVSPSTDINENNLDCVVIPEFCSQKRELYTGEPSEEVGDYVSELSLEKTVPAGSNYSRPSTNKRFSSKKRKEKEKATVSAAVSHSQLRRQPPDLFCNCELKTAPGTKNAFDLMRLQKNARITDHNNDTPDVPVRLSNAIIKKKAVNGEACATKVKTGDSMTAL</sequence>
<evidence type="ECO:0000256" key="1">
    <source>
        <dbReference type="SAM" id="MobiDB-lite"/>
    </source>
</evidence>
<feature type="region of interest" description="Disordered" evidence="1">
    <location>
        <begin position="61"/>
        <end position="97"/>
    </location>
</feature>
<dbReference type="Proteomes" id="UP000789405">
    <property type="component" value="Unassembled WGS sequence"/>
</dbReference>
<proteinExistence type="predicted"/>
<evidence type="ECO:0000313" key="2">
    <source>
        <dbReference type="EMBL" id="CAG8801223.1"/>
    </source>
</evidence>
<dbReference type="AlphaFoldDB" id="A0A9N9JZQ9"/>